<evidence type="ECO:0000313" key="6">
    <source>
        <dbReference type="Proteomes" id="UP001652626"/>
    </source>
</evidence>
<evidence type="ECO:0000313" key="7">
    <source>
        <dbReference type="RefSeq" id="XP_064075341.1"/>
    </source>
</evidence>
<protein>
    <submittedName>
        <fullName evidence="7">Serine protease K12H4.7</fullName>
    </submittedName>
</protein>
<name>A0ABM4AVK8_VANTA</name>
<evidence type="ECO:0000256" key="5">
    <source>
        <dbReference type="ARBA" id="ARBA00023180"/>
    </source>
</evidence>
<keyword evidence="4" id="KW-0378">Hydrolase</keyword>
<dbReference type="GeneID" id="113391967"/>
<reference evidence="7" key="1">
    <citation type="submission" date="2025-08" db="UniProtKB">
        <authorList>
            <consortium name="RefSeq"/>
        </authorList>
    </citation>
    <scope>IDENTIFICATION</scope>
    <source>
        <tissue evidence="7">Whole body</tissue>
    </source>
</reference>
<dbReference type="SUPFAM" id="SSF53474">
    <property type="entry name" value="alpha/beta-Hydrolases"/>
    <property type="match status" value="1"/>
</dbReference>
<dbReference type="Pfam" id="PF05577">
    <property type="entry name" value="Peptidase_S28"/>
    <property type="match status" value="1"/>
</dbReference>
<dbReference type="Gene3D" id="3.40.50.1820">
    <property type="entry name" value="alpha/beta hydrolase"/>
    <property type="match status" value="1"/>
</dbReference>
<evidence type="ECO:0000256" key="3">
    <source>
        <dbReference type="ARBA" id="ARBA00022729"/>
    </source>
</evidence>
<accession>A0ABM4AVK8</accession>
<keyword evidence="5" id="KW-0325">Glycoprotein</keyword>
<comment type="similarity">
    <text evidence="1">Belongs to the peptidase S28 family.</text>
</comment>
<keyword evidence="6" id="KW-1185">Reference proteome</keyword>
<proteinExistence type="inferred from homology"/>
<dbReference type="InterPro" id="IPR029058">
    <property type="entry name" value="AB_hydrolase_fold"/>
</dbReference>
<dbReference type="PANTHER" id="PTHR11010:SF5">
    <property type="entry name" value="RE36938P-RELATED"/>
    <property type="match status" value="1"/>
</dbReference>
<dbReference type="GO" id="GO:0006508">
    <property type="term" value="P:proteolysis"/>
    <property type="evidence" value="ECO:0007669"/>
    <property type="project" value="UniProtKB-KW"/>
</dbReference>
<gene>
    <name evidence="7" type="primary">LOC113391967</name>
</gene>
<dbReference type="InterPro" id="IPR008758">
    <property type="entry name" value="Peptidase_S28"/>
</dbReference>
<evidence type="ECO:0000256" key="2">
    <source>
        <dbReference type="ARBA" id="ARBA00022670"/>
    </source>
</evidence>
<dbReference type="Proteomes" id="UP001652626">
    <property type="component" value="Chromosome 27"/>
</dbReference>
<evidence type="ECO:0000256" key="4">
    <source>
        <dbReference type="ARBA" id="ARBA00022801"/>
    </source>
</evidence>
<dbReference type="GO" id="GO:0008233">
    <property type="term" value="F:peptidase activity"/>
    <property type="evidence" value="ECO:0007669"/>
    <property type="project" value="UniProtKB-KW"/>
</dbReference>
<dbReference type="RefSeq" id="XP_064075341.1">
    <property type="nucleotide sequence ID" value="XM_064219271.1"/>
</dbReference>
<sequence>MSRNTPVEGWVNVRLNHFDASNTETFPMRYYYNDQFANSNHIVIFVGGEWSISPGWVTGGLAFELAERIGAGLFYTEHRYYGQTRPSNGTTVPELRYLNVDQALGDLAQFIQYVKSDSFENGKFQTGNVALVGCSYAGSMATWMRLAYPHIITVAFSDSGPLHAQEDFPEYLEVITEALREQGSEACVSSIEEATRRVMQLLESPAGVQEVSRLFNTCSPLSTTPLDLATFFWFGITETFAYLVQFATPGQIPAACERLTNGTLGNPVERLAAWITSQPWTQPCIESRYSEQITAHTNTSYEAPQSTMRLWTYQTCVEYGWYQTTTSRNQPFLSAVPLGYFHQMCKDFFSTAFDESLLRSGIERTNNLFAGLTHMPDHVVSAVGGHDPWSPMGPNATHATRSSPVHVVPGVSHCRAIRTTENSETTDLQNTKLEILLYMEHLMTGVRASASAATLAPVLVAALTSLYMAL</sequence>
<dbReference type="Gene3D" id="1.20.120.980">
    <property type="entry name" value="Serine carboxypeptidase S28, SKS domain"/>
    <property type="match status" value="1"/>
</dbReference>
<keyword evidence="2 7" id="KW-0645">Protease</keyword>
<dbReference type="InterPro" id="IPR042269">
    <property type="entry name" value="Ser_carbopepase_S28_SKS"/>
</dbReference>
<dbReference type="PANTHER" id="PTHR11010">
    <property type="entry name" value="PROTEASE S28 PRO-X CARBOXYPEPTIDASE-RELATED"/>
    <property type="match status" value="1"/>
</dbReference>
<keyword evidence="3" id="KW-0732">Signal</keyword>
<evidence type="ECO:0000256" key="1">
    <source>
        <dbReference type="ARBA" id="ARBA00011079"/>
    </source>
</evidence>
<organism evidence="6 7">
    <name type="scientific">Vanessa tameamea</name>
    <name type="common">Kamehameha butterfly</name>
    <dbReference type="NCBI Taxonomy" id="334116"/>
    <lineage>
        <taxon>Eukaryota</taxon>
        <taxon>Metazoa</taxon>
        <taxon>Ecdysozoa</taxon>
        <taxon>Arthropoda</taxon>
        <taxon>Hexapoda</taxon>
        <taxon>Insecta</taxon>
        <taxon>Pterygota</taxon>
        <taxon>Neoptera</taxon>
        <taxon>Endopterygota</taxon>
        <taxon>Lepidoptera</taxon>
        <taxon>Glossata</taxon>
        <taxon>Ditrysia</taxon>
        <taxon>Papilionoidea</taxon>
        <taxon>Nymphalidae</taxon>
        <taxon>Nymphalinae</taxon>
        <taxon>Vanessa</taxon>
    </lineage>
</organism>